<dbReference type="AlphaFoldDB" id="A0AA88AG10"/>
<gene>
    <name evidence="1" type="ORF">TIFTF001_020594</name>
</gene>
<proteinExistence type="predicted"/>
<keyword evidence="2" id="KW-1185">Reference proteome</keyword>
<sequence>MIFTSPSPSRPLSVEIKCQAFIYVSPHSDTDCVQILEKFRSRMQDRGYMEEIESPPSARDSECRDMTSVMDINRMVFWWSGAMIGVIIRRQCMVAAMEEHRCENMTNLAITNWYISGFVPVEVVPVNNQLVSCRRSYYLLVIRWYLVGEDGYWWIINKYLAD</sequence>
<name>A0AA88AG10_FICCA</name>
<evidence type="ECO:0000313" key="1">
    <source>
        <dbReference type="EMBL" id="GMN51440.1"/>
    </source>
</evidence>
<organism evidence="1 2">
    <name type="scientific">Ficus carica</name>
    <name type="common">Common fig</name>
    <dbReference type="NCBI Taxonomy" id="3494"/>
    <lineage>
        <taxon>Eukaryota</taxon>
        <taxon>Viridiplantae</taxon>
        <taxon>Streptophyta</taxon>
        <taxon>Embryophyta</taxon>
        <taxon>Tracheophyta</taxon>
        <taxon>Spermatophyta</taxon>
        <taxon>Magnoliopsida</taxon>
        <taxon>eudicotyledons</taxon>
        <taxon>Gunneridae</taxon>
        <taxon>Pentapetalae</taxon>
        <taxon>rosids</taxon>
        <taxon>fabids</taxon>
        <taxon>Rosales</taxon>
        <taxon>Moraceae</taxon>
        <taxon>Ficeae</taxon>
        <taxon>Ficus</taxon>
    </lineage>
</organism>
<dbReference type="Proteomes" id="UP001187192">
    <property type="component" value="Unassembled WGS sequence"/>
</dbReference>
<accession>A0AA88AG10</accession>
<dbReference type="EMBL" id="BTGU01000037">
    <property type="protein sequence ID" value="GMN51440.1"/>
    <property type="molecule type" value="Genomic_DNA"/>
</dbReference>
<comment type="caution">
    <text evidence="1">The sequence shown here is derived from an EMBL/GenBank/DDBJ whole genome shotgun (WGS) entry which is preliminary data.</text>
</comment>
<evidence type="ECO:0000313" key="2">
    <source>
        <dbReference type="Proteomes" id="UP001187192"/>
    </source>
</evidence>
<protein>
    <submittedName>
        <fullName evidence="1">Uncharacterized protein</fullName>
    </submittedName>
</protein>
<reference evidence="1" key="1">
    <citation type="submission" date="2023-07" db="EMBL/GenBank/DDBJ databases">
        <title>draft genome sequence of fig (Ficus carica).</title>
        <authorList>
            <person name="Takahashi T."/>
            <person name="Nishimura K."/>
        </authorList>
    </citation>
    <scope>NUCLEOTIDE SEQUENCE</scope>
</reference>